<feature type="domain" description="GMPS ATP-PPase" evidence="14">
    <location>
        <begin position="206"/>
        <end position="400"/>
    </location>
</feature>
<dbReference type="KEGG" id="wca:WEOB_135"/>
<dbReference type="EC" id="6.3.5.2" evidence="3 11"/>
<dbReference type="InterPro" id="IPR014729">
    <property type="entry name" value="Rossmann-like_a/b/a_fold"/>
</dbReference>
<dbReference type="GO" id="GO:0005829">
    <property type="term" value="C:cytosol"/>
    <property type="evidence" value="ECO:0007669"/>
    <property type="project" value="TreeGrafter"/>
</dbReference>
<keyword evidence="6 11" id="KW-0547">Nucleotide-binding</keyword>
<evidence type="ECO:0000256" key="7">
    <source>
        <dbReference type="ARBA" id="ARBA00022749"/>
    </source>
</evidence>
<evidence type="ECO:0000256" key="2">
    <source>
        <dbReference type="ARBA" id="ARBA00005153"/>
    </source>
</evidence>
<dbReference type="GO" id="GO:0005524">
    <property type="term" value="F:ATP binding"/>
    <property type="evidence" value="ECO:0007669"/>
    <property type="project" value="UniProtKB-UniRule"/>
</dbReference>
<evidence type="ECO:0000256" key="11">
    <source>
        <dbReference type="HAMAP-Rule" id="MF_00344"/>
    </source>
</evidence>
<comment type="subunit">
    <text evidence="11">Homodimer.</text>
</comment>
<evidence type="ECO:0000256" key="3">
    <source>
        <dbReference type="ARBA" id="ARBA00012746"/>
    </source>
</evidence>
<evidence type="ECO:0000256" key="12">
    <source>
        <dbReference type="PROSITE-ProRule" id="PRU00886"/>
    </source>
</evidence>
<dbReference type="PRINTS" id="PR00097">
    <property type="entry name" value="ANTSNTHASEII"/>
</dbReference>
<keyword evidence="8 11" id="KW-0658">Purine biosynthesis</keyword>
<keyword evidence="13" id="KW-1133">Transmembrane helix</keyword>
<name>A0A0H5BWW1_9ENTR</name>
<dbReference type="InterPro" id="IPR022310">
    <property type="entry name" value="NAD/GMP_synthase"/>
</dbReference>
<dbReference type="Gene3D" id="3.40.50.880">
    <property type="match status" value="1"/>
</dbReference>
<dbReference type="GO" id="GO:0003921">
    <property type="term" value="F:GMP synthase activity"/>
    <property type="evidence" value="ECO:0007669"/>
    <property type="project" value="InterPro"/>
</dbReference>
<keyword evidence="7 11" id="KW-0332">GMP biosynthesis</keyword>
<evidence type="ECO:0000256" key="4">
    <source>
        <dbReference type="ARBA" id="ARBA00021562"/>
    </source>
</evidence>
<evidence type="ECO:0000256" key="8">
    <source>
        <dbReference type="ARBA" id="ARBA00022755"/>
    </source>
</evidence>
<dbReference type="CDD" id="cd01997">
    <property type="entry name" value="GMP_synthase_C"/>
    <property type="match status" value="1"/>
</dbReference>
<dbReference type="FunFam" id="3.30.300.10:FF:000002">
    <property type="entry name" value="GMP synthase [glutamine-hydrolyzing]"/>
    <property type="match status" value="1"/>
</dbReference>
<keyword evidence="13" id="KW-0812">Transmembrane</keyword>
<dbReference type="NCBIfam" id="TIGR00888">
    <property type="entry name" value="guaA_Nterm"/>
    <property type="match status" value="1"/>
</dbReference>
<dbReference type="InterPro" id="IPR029062">
    <property type="entry name" value="Class_I_gatase-like"/>
</dbReference>
<dbReference type="PROSITE" id="PS51553">
    <property type="entry name" value="GMPS_ATP_PPASE"/>
    <property type="match status" value="1"/>
</dbReference>
<evidence type="ECO:0000313" key="16">
    <source>
        <dbReference type="Proteomes" id="UP000242753"/>
    </source>
</evidence>
<dbReference type="FunFam" id="3.40.50.880:FF:000001">
    <property type="entry name" value="GMP synthase [glutamine-hydrolyzing]"/>
    <property type="match status" value="1"/>
</dbReference>
<dbReference type="SUPFAM" id="SSF52317">
    <property type="entry name" value="Class I glutamine amidotransferase-like"/>
    <property type="match status" value="1"/>
</dbReference>
<dbReference type="PANTHER" id="PTHR11922:SF2">
    <property type="entry name" value="GMP SYNTHASE [GLUTAMINE-HYDROLYZING]"/>
    <property type="match status" value="1"/>
</dbReference>
<evidence type="ECO:0000256" key="10">
    <source>
        <dbReference type="ARBA" id="ARBA00022962"/>
    </source>
</evidence>
<feature type="active site" evidence="11">
    <location>
        <position position="179"/>
    </location>
</feature>
<dbReference type="PROSITE" id="PS51273">
    <property type="entry name" value="GATASE_TYPE_1"/>
    <property type="match status" value="1"/>
</dbReference>
<dbReference type="NCBIfam" id="TIGR00884">
    <property type="entry name" value="guaA_Cterm"/>
    <property type="match status" value="1"/>
</dbReference>
<feature type="binding site" evidence="12">
    <location>
        <begin position="234"/>
        <end position="240"/>
    </location>
    <ligand>
        <name>ATP</name>
        <dbReference type="ChEBI" id="CHEBI:30616"/>
    </ligand>
</feature>
<feature type="transmembrane region" description="Helical" evidence="13">
    <location>
        <begin position="74"/>
        <end position="92"/>
    </location>
</feature>
<dbReference type="Gene3D" id="3.40.50.620">
    <property type="entry name" value="HUPs"/>
    <property type="match status" value="1"/>
</dbReference>
<dbReference type="Gene3D" id="3.30.300.10">
    <property type="match status" value="1"/>
</dbReference>
<dbReference type="CDD" id="cd01742">
    <property type="entry name" value="GATase1_GMP_Synthase"/>
    <property type="match status" value="1"/>
</dbReference>
<dbReference type="HAMAP" id="MF_00344">
    <property type="entry name" value="GMP_synthase"/>
    <property type="match status" value="1"/>
</dbReference>
<protein>
    <recommendedName>
        <fullName evidence="4 11">GMP synthase [glutamine-hydrolyzing]</fullName>
        <ecNumber evidence="3 11">6.3.5.2</ecNumber>
    </recommendedName>
    <alternativeName>
        <fullName evidence="11">GMP synthetase</fullName>
    </alternativeName>
    <alternativeName>
        <fullName evidence="11">Glutamine amidotransferase</fullName>
    </alternativeName>
</protein>
<dbReference type="Pfam" id="PF00958">
    <property type="entry name" value="GMP_synt_C"/>
    <property type="match status" value="1"/>
</dbReference>
<keyword evidence="5 11" id="KW-0436">Ligase</keyword>
<evidence type="ECO:0000256" key="5">
    <source>
        <dbReference type="ARBA" id="ARBA00022598"/>
    </source>
</evidence>
<dbReference type="InterPro" id="IPR001674">
    <property type="entry name" value="GMP_synth_C"/>
</dbReference>
<evidence type="ECO:0000256" key="6">
    <source>
        <dbReference type="ARBA" id="ARBA00022741"/>
    </source>
</evidence>
<dbReference type="PRINTS" id="PR00096">
    <property type="entry name" value="GATASE"/>
</dbReference>
<comment type="catalytic activity">
    <reaction evidence="11">
        <text>XMP + L-glutamine + ATP + H2O = GMP + L-glutamate + AMP + diphosphate + 2 H(+)</text>
        <dbReference type="Rhea" id="RHEA:11680"/>
        <dbReference type="ChEBI" id="CHEBI:15377"/>
        <dbReference type="ChEBI" id="CHEBI:15378"/>
        <dbReference type="ChEBI" id="CHEBI:29985"/>
        <dbReference type="ChEBI" id="CHEBI:30616"/>
        <dbReference type="ChEBI" id="CHEBI:33019"/>
        <dbReference type="ChEBI" id="CHEBI:57464"/>
        <dbReference type="ChEBI" id="CHEBI:58115"/>
        <dbReference type="ChEBI" id="CHEBI:58359"/>
        <dbReference type="ChEBI" id="CHEBI:456215"/>
        <dbReference type="EC" id="6.3.5.2"/>
    </reaction>
</comment>
<keyword evidence="13" id="KW-0472">Membrane</keyword>
<keyword evidence="10 11" id="KW-0315">Glutamine amidotransferase</keyword>
<dbReference type="EMBL" id="LN774881">
    <property type="protein sequence ID" value="CEN32089.1"/>
    <property type="molecule type" value="Genomic_DNA"/>
</dbReference>
<evidence type="ECO:0000256" key="1">
    <source>
        <dbReference type="ARBA" id="ARBA00002332"/>
    </source>
</evidence>
<dbReference type="InterPro" id="IPR022955">
    <property type="entry name" value="GMP_synthase"/>
</dbReference>
<evidence type="ECO:0000256" key="13">
    <source>
        <dbReference type="SAM" id="Phobius"/>
    </source>
</evidence>
<reference evidence="16" key="1">
    <citation type="submission" date="2015-01" db="EMBL/GenBank/DDBJ databases">
        <authorList>
            <person name="Manzano-Marin A."/>
            <person name="Manzano-Marin A."/>
        </authorList>
    </citation>
    <scope>NUCLEOTIDE SEQUENCE [LARGE SCALE GENOMIC DNA]</scope>
    <source>
        <strain evidence="16">obscurior</strain>
    </source>
</reference>
<dbReference type="PATRIC" id="fig|1594731.3.peg.123"/>
<organism evidence="15 16">
    <name type="scientific">Candidatus Westeberhardia cardiocondylae</name>
    <dbReference type="NCBI Taxonomy" id="1594731"/>
    <lineage>
        <taxon>Bacteria</taxon>
        <taxon>Pseudomonadati</taxon>
        <taxon>Pseudomonadota</taxon>
        <taxon>Gammaproteobacteria</taxon>
        <taxon>Enterobacterales</taxon>
        <taxon>Enterobacteriaceae</taxon>
        <taxon>ant endosymbionts</taxon>
        <taxon>Candidatus Westeberhardia</taxon>
    </lineage>
</organism>
<evidence type="ECO:0000259" key="14">
    <source>
        <dbReference type="PROSITE" id="PS51553"/>
    </source>
</evidence>
<dbReference type="Pfam" id="PF00117">
    <property type="entry name" value="GATase"/>
    <property type="match status" value="1"/>
</dbReference>
<dbReference type="InterPro" id="IPR017926">
    <property type="entry name" value="GATASE"/>
</dbReference>
<dbReference type="UniPathway" id="UPA00189">
    <property type="reaction ID" value="UER00296"/>
</dbReference>
<dbReference type="SUPFAM" id="SSF52402">
    <property type="entry name" value="Adenine nucleotide alpha hydrolases-like"/>
    <property type="match status" value="1"/>
</dbReference>
<dbReference type="Proteomes" id="UP000242753">
    <property type="component" value="Chromosome I"/>
</dbReference>
<feature type="active site" description="Nucleophile" evidence="11">
    <location>
        <position position="86"/>
    </location>
</feature>
<dbReference type="InterPro" id="IPR025777">
    <property type="entry name" value="GMPS_ATP_PPase_dom"/>
</dbReference>
<accession>A0A0H5BWW1</accession>
<dbReference type="SUPFAM" id="SSF54810">
    <property type="entry name" value="GMP synthetase C-terminal dimerisation domain"/>
    <property type="match status" value="1"/>
</dbReference>
<evidence type="ECO:0000256" key="9">
    <source>
        <dbReference type="ARBA" id="ARBA00022840"/>
    </source>
</evidence>
<dbReference type="STRING" id="1594731.WEOB_135"/>
<dbReference type="PANTHER" id="PTHR11922">
    <property type="entry name" value="GMP SYNTHASE-RELATED"/>
    <property type="match status" value="1"/>
</dbReference>
<keyword evidence="16" id="KW-1185">Reference proteome</keyword>
<dbReference type="Pfam" id="PF02540">
    <property type="entry name" value="NAD_synthase"/>
    <property type="match status" value="1"/>
</dbReference>
<sequence>MLKHAKKYRILILDFGSQYSQLLARRIRELGIYCELWKWNADEKQIKKFNPKGIILSGGPESATTKNSPKAPKYVFLANIPVLGICYGMHIMTKQLGGKIQTSSKREFGLTKICITSNSPLLHNIKNTKKIQNNLNVWMSHEDKIITIPKNFTTIAKTQSCPFAIISNEKKNFYGIQFHPEVTHTQQGKSILKNFVIKICKCESLWNSDNIIKNLIKNIKKKIGNNEKVMLGFSGGIDSLVTALLLKKAIGKRLLCIFIDNGLLQFKRNKKHIQFFKKNYNLKIIYISAKQQFFNAISGITDPETKRKIIGKIFIETFNKKASKLSKIKWLAQGTIYSDVIESAQSIQNNSTHLIKSHHNVGGLPKKMNIKLIEPIKKLFKDEVRNIGKKLGLSHNILYRHPFPGPGLGIRILGEIKQKYCDILRKSDKIFIEELKNFDLYHKVNQAFTIFIPVRSVGIMGDKRKYDCIIALRAIESIDFMTACCSNLPYNLLTKVSNRIINEITGISRVVYDISSKPPATIEWE</sequence>
<comment type="pathway">
    <text evidence="2 11">Purine metabolism; GMP biosynthesis; GMP from XMP (L-Gln route): step 1/1.</text>
</comment>
<dbReference type="AlphaFoldDB" id="A0A0H5BWW1"/>
<dbReference type="NCBIfam" id="NF000848">
    <property type="entry name" value="PRK00074.1"/>
    <property type="match status" value="1"/>
</dbReference>
<comment type="function">
    <text evidence="1 11">Catalyzes the synthesis of GMP from XMP.</text>
</comment>
<gene>
    <name evidence="11 15" type="primary">guaA</name>
    <name evidence="15" type="ORF">WEOB_135</name>
</gene>
<keyword evidence="9 11" id="KW-0067">ATP-binding</keyword>
<evidence type="ECO:0000313" key="15">
    <source>
        <dbReference type="EMBL" id="CEN32089.1"/>
    </source>
</evidence>
<dbReference type="PRINTS" id="PR00099">
    <property type="entry name" value="CPSGATASE"/>
</dbReference>
<feature type="active site" evidence="11">
    <location>
        <position position="181"/>
    </location>
</feature>
<dbReference type="InterPro" id="IPR004739">
    <property type="entry name" value="GMP_synth_GATase"/>
</dbReference>
<dbReference type="RefSeq" id="WP_281263988.1">
    <property type="nucleotide sequence ID" value="NZ_LN774881.1"/>
</dbReference>
<proteinExistence type="inferred from homology"/>